<reference evidence="1 2" key="1">
    <citation type="submission" date="2015-09" db="EMBL/GenBank/DDBJ databases">
        <authorList>
            <consortium name="Pathogen Informatics"/>
        </authorList>
    </citation>
    <scope>NUCLEOTIDE SEQUENCE [LARGE SCALE GENOMIC DNA]</scope>
    <source>
        <strain evidence="1 2">2789STDY5834889</strain>
    </source>
</reference>
<proteinExistence type="predicted"/>
<protein>
    <submittedName>
        <fullName evidence="1">Uncharacterized protein</fullName>
    </submittedName>
</protein>
<name>A0A175A2P5_9FIRM</name>
<organism evidence="1 2">
    <name type="scientific">[Ruminococcus] torques</name>
    <dbReference type="NCBI Taxonomy" id="33039"/>
    <lineage>
        <taxon>Bacteria</taxon>
        <taxon>Bacillati</taxon>
        <taxon>Bacillota</taxon>
        <taxon>Clostridia</taxon>
        <taxon>Lachnospirales</taxon>
        <taxon>Lachnospiraceae</taxon>
        <taxon>Mediterraneibacter</taxon>
    </lineage>
</organism>
<evidence type="ECO:0000313" key="2">
    <source>
        <dbReference type="Proteomes" id="UP000078383"/>
    </source>
</evidence>
<sequence length="79" mass="9541">MISGMRKDILVAGFLLSIIDRYAREILLVCVNSFYRWKRYTDVGGDWMVYHYNGKTYETIKELAEEYGVDRQRNYSFRR</sequence>
<gene>
    <name evidence="1" type="ORF">ERS852502_02030</name>
</gene>
<dbReference type="Proteomes" id="UP000078383">
    <property type="component" value="Unassembled WGS sequence"/>
</dbReference>
<accession>A0A175A2P5</accession>
<dbReference type="EMBL" id="CZBX01000009">
    <property type="protein sequence ID" value="CUQ89710.1"/>
    <property type="molecule type" value="Genomic_DNA"/>
</dbReference>
<dbReference type="AlphaFoldDB" id="A0A175A2P5"/>
<evidence type="ECO:0000313" key="1">
    <source>
        <dbReference type="EMBL" id="CUQ89710.1"/>
    </source>
</evidence>